<dbReference type="GO" id="GO:0046872">
    <property type="term" value="F:metal ion binding"/>
    <property type="evidence" value="ECO:0007669"/>
    <property type="project" value="UniProtKB-KW"/>
</dbReference>
<keyword evidence="5" id="KW-0378">Hydrolase</keyword>
<dbReference type="OrthoDB" id="441446at2759"/>
<comment type="caution">
    <text evidence="9">The sequence shown here is derived from an EMBL/GenBank/DDBJ whole genome shotgun (WGS) entry which is preliminary data.</text>
</comment>
<dbReference type="Proteomes" id="UP001152797">
    <property type="component" value="Unassembled WGS sequence"/>
</dbReference>
<evidence type="ECO:0000313" key="9">
    <source>
        <dbReference type="EMBL" id="CAI3981013.1"/>
    </source>
</evidence>
<keyword evidence="3" id="KW-0479">Metal-binding</keyword>
<reference evidence="10 11" key="2">
    <citation type="submission" date="2024-05" db="EMBL/GenBank/DDBJ databases">
        <authorList>
            <person name="Chen Y."/>
            <person name="Shah S."/>
            <person name="Dougan E. K."/>
            <person name="Thang M."/>
            <person name="Chan C."/>
        </authorList>
    </citation>
    <scope>NUCLEOTIDE SEQUENCE [LARGE SCALE GENOMIC DNA]</scope>
</reference>
<evidence type="ECO:0000256" key="4">
    <source>
        <dbReference type="ARBA" id="ARBA00022759"/>
    </source>
</evidence>
<evidence type="ECO:0000256" key="7">
    <source>
        <dbReference type="ARBA" id="ARBA00023180"/>
    </source>
</evidence>
<dbReference type="GO" id="GO:0016788">
    <property type="term" value="F:hydrolase activity, acting on ester bonds"/>
    <property type="evidence" value="ECO:0007669"/>
    <property type="project" value="InterPro"/>
</dbReference>
<dbReference type="GO" id="GO:0006308">
    <property type="term" value="P:DNA catabolic process"/>
    <property type="evidence" value="ECO:0007669"/>
    <property type="project" value="InterPro"/>
</dbReference>
<organism evidence="9">
    <name type="scientific">Cladocopium goreaui</name>
    <dbReference type="NCBI Taxonomy" id="2562237"/>
    <lineage>
        <taxon>Eukaryota</taxon>
        <taxon>Sar</taxon>
        <taxon>Alveolata</taxon>
        <taxon>Dinophyceae</taxon>
        <taxon>Suessiales</taxon>
        <taxon>Symbiodiniaceae</taxon>
        <taxon>Cladocopium</taxon>
    </lineage>
</organism>
<accession>A0A9P1BXA1</accession>
<keyword evidence="6" id="KW-1015">Disulfide bond</keyword>
<feature type="transmembrane region" description="Helical" evidence="8">
    <location>
        <begin position="340"/>
        <end position="360"/>
    </location>
</feature>
<dbReference type="InterPro" id="IPR008947">
    <property type="entry name" value="PLipase_C/P1_nuclease_dom_sf"/>
</dbReference>
<evidence type="ECO:0000256" key="5">
    <source>
        <dbReference type="ARBA" id="ARBA00022801"/>
    </source>
</evidence>
<comment type="similarity">
    <text evidence="1">Belongs to the nuclease type I family.</text>
</comment>
<keyword evidence="7" id="KW-0325">Glycoprotein</keyword>
<dbReference type="InterPro" id="IPR003154">
    <property type="entry name" value="S1/P1nuclease"/>
</dbReference>
<gene>
    <name evidence="9" type="ORF">C1SCF055_LOCUS8844</name>
</gene>
<dbReference type="EMBL" id="CAMXCT010000603">
    <property type="protein sequence ID" value="CAI3981013.1"/>
    <property type="molecule type" value="Genomic_DNA"/>
</dbReference>
<dbReference type="PANTHER" id="PTHR33146">
    <property type="entry name" value="ENDONUCLEASE 4"/>
    <property type="match status" value="1"/>
</dbReference>
<dbReference type="Gene3D" id="1.10.575.10">
    <property type="entry name" value="P1 Nuclease"/>
    <property type="match status" value="1"/>
</dbReference>
<evidence type="ECO:0000256" key="1">
    <source>
        <dbReference type="ARBA" id="ARBA00009547"/>
    </source>
</evidence>
<dbReference type="PANTHER" id="PTHR33146:SF10">
    <property type="entry name" value="STRAND-SPECIFIC NUCLEASE, PUTATIVE-RELATED"/>
    <property type="match status" value="1"/>
</dbReference>
<keyword evidence="2" id="KW-0540">Nuclease</keyword>
<evidence type="ECO:0000313" key="10">
    <source>
        <dbReference type="EMBL" id="CAL4768325.1"/>
    </source>
</evidence>
<protein>
    <submittedName>
        <fullName evidence="10">Pentatricopeptide repeat-containing protein, chloroplastic</fullName>
    </submittedName>
</protein>
<evidence type="ECO:0000256" key="2">
    <source>
        <dbReference type="ARBA" id="ARBA00022722"/>
    </source>
</evidence>
<dbReference type="GO" id="GO:0004519">
    <property type="term" value="F:endonuclease activity"/>
    <property type="evidence" value="ECO:0007669"/>
    <property type="project" value="UniProtKB-KW"/>
</dbReference>
<dbReference type="SUPFAM" id="SSF48537">
    <property type="entry name" value="Phospholipase C/P1 nuclease"/>
    <property type="match status" value="1"/>
</dbReference>
<keyword evidence="8" id="KW-1133">Transmembrane helix</keyword>
<keyword evidence="4" id="KW-0255">Endonuclease</keyword>
<dbReference type="AlphaFoldDB" id="A0A9P1BXA1"/>
<keyword evidence="8" id="KW-0812">Transmembrane</keyword>
<keyword evidence="8" id="KW-0472">Membrane</keyword>
<proteinExistence type="inferred from homology"/>
<dbReference type="EMBL" id="CAMXCT030000603">
    <property type="protein sequence ID" value="CAL4768325.1"/>
    <property type="molecule type" value="Genomic_DNA"/>
</dbReference>
<evidence type="ECO:0000313" key="11">
    <source>
        <dbReference type="Proteomes" id="UP001152797"/>
    </source>
</evidence>
<sequence>MWRLATLPIAWAWWDNGHMLTAEIARQQLSENEIKTINGLLEDWSDEFPGTSDLVTAAVWPDQLKCGSHSAICRREQLENIHLFDPWHFDEKPYNPDGMKLPEGTDQWMPNPSASFTLTSAIVSMGTSNSRFTFNFMLRWVLHIVGDIHQPLHTANGFFNDTNRGYLPNGDRGGNRIPVLSPCGANNLHFYWDSAACEYLLNWSPGFAERGALTANASSLIAEHPKSSFSGRYDTAPLNNCWSELRQTGRKDPRAFDTCQQVFVSWVNDTFDTAVAGVYNISKNTEIPAKYAAWAKELARKQIALGGYRLGDFLRLVAQQGVEAPPRKQSQSGWDITTKIFAALTFLFAALLVVLTICLLKLRRRVVTSPSDVDTYELNAA</sequence>
<name>A0A9P1BXA1_9DINO</name>
<dbReference type="Pfam" id="PF02265">
    <property type="entry name" value="S1-P1_nuclease"/>
    <property type="match status" value="1"/>
</dbReference>
<dbReference type="CDD" id="cd11010">
    <property type="entry name" value="S1-P1_nuclease"/>
    <property type="match status" value="1"/>
</dbReference>
<reference evidence="9" key="1">
    <citation type="submission" date="2022-10" db="EMBL/GenBank/DDBJ databases">
        <authorList>
            <person name="Chen Y."/>
            <person name="Dougan E. K."/>
            <person name="Chan C."/>
            <person name="Rhodes N."/>
            <person name="Thang M."/>
        </authorList>
    </citation>
    <scope>NUCLEOTIDE SEQUENCE</scope>
</reference>
<evidence type="ECO:0000256" key="8">
    <source>
        <dbReference type="SAM" id="Phobius"/>
    </source>
</evidence>
<dbReference type="GO" id="GO:0003676">
    <property type="term" value="F:nucleic acid binding"/>
    <property type="evidence" value="ECO:0007669"/>
    <property type="project" value="InterPro"/>
</dbReference>
<evidence type="ECO:0000256" key="6">
    <source>
        <dbReference type="ARBA" id="ARBA00023157"/>
    </source>
</evidence>
<dbReference type="EMBL" id="CAMXCT020000603">
    <property type="protein sequence ID" value="CAL1134388.1"/>
    <property type="molecule type" value="Genomic_DNA"/>
</dbReference>
<keyword evidence="11" id="KW-1185">Reference proteome</keyword>
<evidence type="ECO:0000256" key="3">
    <source>
        <dbReference type="ARBA" id="ARBA00022723"/>
    </source>
</evidence>